<evidence type="ECO:0000256" key="3">
    <source>
        <dbReference type="ARBA" id="ARBA00022729"/>
    </source>
</evidence>
<dbReference type="InterPro" id="IPR037579">
    <property type="entry name" value="FIB_ANG-like"/>
</dbReference>
<dbReference type="InterPro" id="IPR036056">
    <property type="entry name" value="Fibrinogen-like_C"/>
</dbReference>
<evidence type="ECO:0000256" key="6">
    <source>
        <dbReference type="ARBA" id="ARBA00023180"/>
    </source>
</evidence>
<feature type="domain" description="Fibrinogen C-terminal" evidence="7">
    <location>
        <begin position="89"/>
        <end position="175"/>
    </location>
</feature>
<keyword evidence="5" id="KW-1015">Disulfide bond</keyword>
<dbReference type="PANTHER" id="PTHR47221">
    <property type="entry name" value="FIBRINOGEN ALPHA CHAIN"/>
    <property type="match status" value="1"/>
</dbReference>
<organism evidence="8 9">
    <name type="scientific">Araneus ventricosus</name>
    <name type="common">Orbweaver spider</name>
    <name type="synonym">Epeira ventricosa</name>
    <dbReference type="NCBI Taxonomy" id="182803"/>
    <lineage>
        <taxon>Eukaryota</taxon>
        <taxon>Metazoa</taxon>
        <taxon>Ecdysozoa</taxon>
        <taxon>Arthropoda</taxon>
        <taxon>Chelicerata</taxon>
        <taxon>Arachnida</taxon>
        <taxon>Araneae</taxon>
        <taxon>Araneomorphae</taxon>
        <taxon>Entelegynae</taxon>
        <taxon>Araneoidea</taxon>
        <taxon>Araneidae</taxon>
        <taxon>Araneus</taxon>
    </lineage>
</organism>
<dbReference type="AlphaFoldDB" id="A0A4Y2VTE0"/>
<dbReference type="NCBIfam" id="NF040941">
    <property type="entry name" value="GGGWT_bact"/>
    <property type="match status" value="1"/>
</dbReference>
<keyword evidence="4" id="KW-0175">Coiled coil</keyword>
<keyword evidence="3" id="KW-0732">Signal</keyword>
<dbReference type="GO" id="GO:0005576">
    <property type="term" value="C:extracellular region"/>
    <property type="evidence" value="ECO:0007669"/>
    <property type="project" value="UniProtKB-SubCell"/>
</dbReference>
<evidence type="ECO:0000256" key="1">
    <source>
        <dbReference type="ARBA" id="ARBA00004613"/>
    </source>
</evidence>
<evidence type="ECO:0000259" key="7">
    <source>
        <dbReference type="PROSITE" id="PS51406"/>
    </source>
</evidence>
<reference evidence="8 9" key="1">
    <citation type="journal article" date="2019" name="Sci. Rep.">
        <title>Orb-weaving spider Araneus ventricosus genome elucidates the spidroin gene catalogue.</title>
        <authorList>
            <person name="Kono N."/>
            <person name="Nakamura H."/>
            <person name="Ohtoshi R."/>
            <person name="Moran D.A.P."/>
            <person name="Shinohara A."/>
            <person name="Yoshida Y."/>
            <person name="Fujiwara M."/>
            <person name="Mori M."/>
            <person name="Tomita M."/>
            <person name="Arakawa K."/>
        </authorList>
    </citation>
    <scope>NUCLEOTIDE SEQUENCE [LARGE SCALE GENOMIC DNA]</scope>
</reference>
<dbReference type="SUPFAM" id="SSF56496">
    <property type="entry name" value="Fibrinogen C-terminal domain-like"/>
    <property type="match status" value="1"/>
</dbReference>
<dbReference type="InterPro" id="IPR014716">
    <property type="entry name" value="Fibrinogen_a/b/g_C_1"/>
</dbReference>
<comment type="subcellular location">
    <subcellularLocation>
        <location evidence="1">Secreted</location>
    </subcellularLocation>
</comment>
<evidence type="ECO:0000313" key="8">
    <source>
        <dbReference type="EMBL" id="GBO28419.1"/>
    </source>
</evidence>
<keyword evidence="9" id="KW-1185">Reference proteome</keyword>
<sequence length="175" mass="20510">MKILLHKIDCSHHNWNICADSKIIAVLIGMQLDYRKYCCFRCEWDSRLSGNAISRRDQNGHLLSDMDVALHLLTSAKISFTKYMMLTKTMNPRRPGDCEEMLQTGHNKSGIYTIWPRSRVTEDKPLDVFCDMDTDGGGWTVLQRRGDFKRPLDYFNKDWESYKKGFGDIDKEFWL</sequence>
<dbReference type="Gene3D" id="3.90.215.10">
    <property type="entry name" value="Gamma Fibrinogen, chain A, domain 1"/>
    <property type="match status" value="1"/>
</dbReference>
<evidence type="ECO:0000313" key="9">
    <source>
        <dbReference type="Proteomes" id="UP000499080"/>
    </source>
</evidence>
<proteinExistence type="predicted"/>
<feature type="non-terminal residue" evidence="8">
    <location>
        <position position="175"/>
    </location>
</feature>
<evidence type="ECO:0000256" key="5">
    <source>
        <dbReference type="ARBA" id="ARBA00023157"/>
    </source>
</evidence>
<dbReference type="Pfam" id="PF00147">
    <property type="entry name" value="Fibrinogen_C"/>
    <property type="match status" value="1"/>
</dbReference>
<dbReference type="PROSITE" id="PS51406">
    <property type="entry name" value="FIBRINOGEN_C_2"/>
    <property type="match status" value="1"/>
</dbReference>
<protein>
    <submittedName>
        <fullName evidence="8">Techylectin-like protein</fullName>
    </submittedName>
</protein>
<gene>
    <name evidence="8" type="primary">TLLP_2</name>
    <name evidence="8" type="ORF">AVEN_171076_1</name>
</gene>
<comment type="caution">
    <text evidence="8">The sequence shown here is derived from an EMBL/GenBank/DDBJ whole genome shotgun (WGS) entry which is preliminary data.</text>
</comment>
<keyword evidence="6" id="KW-0325">Glycoprotein</keyword>
<dbReference type="InterPro" id="IPR002181">
    <property type="entry name" value="Fibrinogen_a/b/g_C_dom"/>
</dbReference>
<dbReference type="PANTHER" id="PTHR47221:SF6">
    <property type="entry name" value="FIBRINOGEN ALPHA CHAIN"/>
    <property type="match status" value="1"/>
</dbReference>
<name>A0A4Y2VTE0_ARAVE</name>
<keyword evidence="2" id="KW-0964">Secreted</keyword>
<dbReference type="Proteomes" id="UP000499080">
    <property type="component" value="Unassembled WGS sequence"/>
</dbReference>
<accession>A0A4Y2VTE0</accession>
<dbReference type="EMBL" id="BGPR01051472">
    <property type="protein sequence ID" value="GBO28419.1"/>
    <property type="molecule type" value="Genomic_DNA"/>
</dbReference>
<evidence type="ECO:0000256" key="4">
    <source>
        <dbReference type="ARBA" id="ARBA00023054"/>
    </source>
</evidence>
<dbReference type="OrthoDB" id="10072423at2759"/>
<evidence type="ECO:0000256" key="2">
    <source>
        <dbReference type="ARBA" id="ARBA00022525"/>
    </source>
</evidence>